<dbReference type="InterPro" id="IPR036388">
    <property type="entry name" value="WH-like_DNA-bd_sf"/>
</dbReference>
<dbReference type="SMART" id="SM00345">
    <property type="entry name" value="HTH_GNTR"/>
    <property type="match status" value="1"/>
</dbReference>
<dbReference type="PROSITE" id="PS50949">
    <property type="entry name" value="HTH_GNTR"/>
    <property type="match status" value="1"/>
</dbReference>
<dbReference type="InterPro" id="IPR036390">
    <property type="entry name" value="WH_DNA-bd_sf"/>
</dbReference>
<dbReference type="InterPro" id="IPR011663">
    <property type="entry name" value="UTRA"/>
</dbReference>
<keyword evidence="6" id="KW-1185">Reference proteome</keyword>
<keyword evidence="3" id="KW-0804">Transcription</keyword>
<dbReference type="SUPFAM" id="SSF64288">
    <property type="entry name" value="Chorismate lyase-like"/>
    <property type="match status" value="1"/>
</dbReference>
<dbReference type="Gene3D" id="1.10.10.10">
    <property type="entry name" value="Winged helix-like DNA-binding domain superfamily/Winged helix DNA-binding domain"/>
    <property type="match status" value="1"/>
</dbReference>
<sequence length="236" mass="26706">MSDRRIPLHLQISQVLRQRIETGVYAVGEQLPSEHQLMEQFQVSRITIRRAIHNLVHQGLASAQHGRGVFVKNQCKWVYSLSSPLIFFEEDMKRQGVQSAICHLEFQAVSPPPRVQEILGSDLACFQSKILLLDGIPAILDKSYILLELGRQFANELKTAMTFPTLERNGIHISKIEASLECTRADQQLSEHLAVPLGEPLLVYCYTAYDQYQRSLVYGSAPSRADLLTYAVTINR</sequence>
<name>A0ABX8B404_9BACT</name>
<proteinExistence type="predicted"/>
<dbReference type="PANTHER" id="PTHR44846">
    <property type="entry name" value="MANNOSYL-D-GLYCERATE TRANSPORT/METABOLISM SYSTEM REPRESSOR MNGR-RELATED"/>
    <property type="match status" value="1"/>
</dbReference>
<organism evidence="5 6">
    <name type="scientific">Chloracidobacterium sp. N</name>
    <dbReference type="NCBI Taxonomy" id="2821540"/>
    <lineage>
        <taxon>Bacteria</taxon>
        <taxon>Pseudomonadati</taxon>
        <taxon>Acidobacteriota</taxon>
        <taxon>Terriglobia</taxon>
        <taxon>Terriglobales</taxon>
        <taxon>Acidobacteriaceae</taxon>
        <taxon>Chloracidobacterium</taxon>
        <taxon>Chloracidobacterium aggregatum</taxon>
    </lineage>
</organism>
<evidence type="ECO:0000256" key="3">
    <source>
        <dbReference type="ARBA" id="ARBA00023163"/>
    </source>
</evidence>
<feature type="domain" description="HTH gntR-type" evidence="4">
    <location>
        <begin position="6"/>
        <end position="74"/>
    </location>
</feature>
<evidence type="ECO:0000313" key="6">
    <source>
        <dbReference type="Proteomes" id="UP000677668"/>
    </source>
</evidence>
<keyword evidence="1" id="KW-0805">Transcription regulation</keyword>
<dbReference type="SUPFAM" id="SSF46785">
    <property type="entry name" value="Winged helix' DNA-binding domain"/>
    <property type="match status" value="1"/>
</dbReference>
<evidence type="ECO:0000256" key="2">
    <source>
        <dbReference type="ARBA" id="ARBA00023125"/>
    </source>
</evidence>
<accession>A0ABX8B404</accession>
<protein>
    <submittedName>
        <fullName evidence="5">GntR family transcriptional regulator</fullName>
    </submittedName>
</protein>
<dbReference type="SMART" id="SM00866">
    <property type="entry name" value="UTRA"/>
    <property type="match status" value="1"/>
</dbReference>
<dbReference type="Pfam" id="PF07702">
    <property type="entry name" value="UTRA"/>
    <property type="match status" value="1"/>
</dbReference>
<evidence type="ECO:0000313" key="5">
    <source>
        <dbReference type="EMBL" id="QUV95709.1"/>
    </source>
</evidence>
<dbReference type="CDD" id="cd07377">
    <property type="entry name" value="WHTH_GntR"/>
    <property type="match status" value="1"/>
</dbReference>
<evidence type="ECO:0000259" key="4">
    <source>
        <dbReference type="PROSITE" id="PS50949"/>
    </source>
</evidence>
<keyword evidence="2" id="KW-0238">DNA-binding</keyword>
<reference evidence="5 6" key="1">
    <citation type="submission" date="2021-03" db="EMBL/GenBank/DDBJ databases">
        <title>Genomic and phenotypic characterization of Chloracidobacterium isolates provides evidence for multiple species.</title>
        <authorList>
            <person name="Saini M.K."/>
            <person name="Costas A.M.G."/>
            <person name="Tank M."/>
            <person name="Bryant D.A."/>
        </authorList>
    </citation>
    <scope>NUCLEOTIDE SEQUENCE [LARGE SCALE GENOMIC DNA]</scope>
    <source>
        <strain evidence="5 6">N</strain>
    </source>
</reference>
<dbReference type="PANTHER" id="PTHR44846:SF1">
    <property type="entry name" value="MANNOSYL-D-GLYCERATE TRANSPORT_METABOLISM SYSTEM REPRESSOR MNGR-RELATED"/>
    <property type="match status" value="1"/>
</dbReference>
<gene>
    <name evidence="5" type="ORF">J8C05_12870</name>
</gene>
<evidence type="ECO:0000256" key="1">
    <source>
        <dbReference type="ARBA" id="ARBA00023015"/>
    </source>
</evidence>
<dbReference type="Gene3D" id="3.40.1410.10">
    <property type="entry name" value="Chorismate lyase-like"/>
    <property type="match status" value="1"/>
</dbReference>
<dbReference type="PRINTS" id="PR00035">
    <property type="entry name" value="HTHGNTR"/>
</dbReference>
<dbReference type="Pfam" id="PF00392">
    <property type="entry name" value="GntR"/>
    <property type="match status" value="1"/>
</dbReference>
<dbReference type="InterPro" id="IPR028978">
    <property type="entry name" value="Chorismate_lyase_/UTRA_dom_sf"/>
</dbReference>
<dbReference type="EMBL" id="CP072643">
    <property type="protein sequence ID" value="QUV95709.1"/>
    <property type="molecule type" value="Genomic_DNA"/>
</dbReference>
<dbReference type="RefSeq" id="WP_211423917.1">
    <property type="nucleotide sequence ID" value="NZ_CP072643.1"/>
</dbReference>
<dbReference type="Proteomes" id="UP000677668">
    <property type="component" value="Chromosome 2"/>
</dbReference>
<dbReference type="InterPro" id="IPR050679">
    <property type="entry name" value="Bact_HTH_transcr_reg"/>
</dbReference>
<dbReference type="InterPro" id="IPR000524">
    <property type="entry name" value="Tscrpt_reg_HTH_GntR"/>
</dbReference>